<feature type="region of interest" description="Disordered" evidence="1">
    <location>
        <begin position="44"/>
        <end position="171"/>
    </location>
</feature>
<feature type="region of interest" description="Disordered" evidence="1">
    <location>
        <begin position="200"/>
        <end position="229"/>
    </location>
</feature>
<protein>
    <submittedName>
        <fullName evidence="3">Uncharacterized protein</fullName>
    </submittedName>
</protein>
<feature type="compositionally biased region" description="Polar residues" evidence="1">
    <location>
        <begin position="203"/>
        <end position="220"/>
    </location>
</feature>
<dbReference type="EMBL" id="PNHK01000002">
    <property type="protein sequence ID" value="PMD05593.1"/>
    <property type="molecule type" value="Genomic_DNA"/>
</dbReference>
<feature type="compositionally biased region" description="Low complexity" evidence="1">
    <location>
        <begin position="93"/>
        <end position="104"/>
    </location>
</feature>
<feature type="compositionally biased region" description="Pro residues" evidence="1">
    <location>
        <begin position="81"/>
        <end position="92"/>
    </location>
</feature>
<gene>
    <name evidence="3" type="ORF">CJ199_06175</name>
</gene>
<dbReference type="OrthoDB" id="4962734at2"/>
<dbReference type="RefSeq" id="WP_102238615.1">
    <property type="nucleotide sequence ID" value="NZ_PNHK01000002.1"/>
</dbReference>
<keyword evidence="2" id="KW-0812">Transmembrane</keyword>
<evidence type="ECO:0000313" key="4">
    <source>
        <dbReference type="Proteomes" id="UP000235598"/>
    </source>
</evidence>
<evidence type="ECO:0000256" key="2">
    <source>
        <dbReference type="SAM" id="Phobius"/>
    </source>
</evidence>
<reference evidence="3 4" key="1">
    <citation type="submission" date="2017-09" db="EMBL/GenBank/DDBJ databases">
        <title>Bacterial strain isolated from the female urinary microbiota.</title>
        <authorList>
            <person name="Thomas-White K."/>
            <person name="Kumar N."/>
            <person name="Forster S."/>
            <person name="Putonti C."/>
            <person name="Lawley T."/>
            <person name="Wolfe A.J."/>
        </authorList>
    </citation>
    <scope>NUCLEOTIDE SEQUENCE [LARGE SCALE GENOMIC DNA]</scope>
    <source>
        <strain evidence="3 4">UMB1301</strain>
    </source>
</reference>
<dbReference type="AlphaFoldDB" id="A0A2N6VNL5"/>
<keyword evidence="2" id="KW-0472">Membrane</keyword>
<evidence type="ECO:0000256" key="1">
    <source>
        <dbReference type="SAM" id="MobiDB-lite"/>
    </source>
</evidence>
<name>A0A2N6VNL5_9MICO</name>
<accession>A0A2N6VNL5</accession>
<dbReference type="Proteomes" id="UP000235598">
    <property type="component" value="Unassembled WGS sequence"/>
</dbReference>
<sequence length="549" mass="57721">MPRVEVTVDADRTAHLTLDGAEQSFPDLGAAMSELARYARHKQQPVNISVQDGDTSRDLTFTPEGRLAPSGEPPRASNKPTHPPKPQQPPAQPTAVEEPTEPTQPITPPPRGNWADSTPVGRPDRFSGPAPQASPAATTGAGGGKTQGTPRATDGATPAKEPRPNKATRKSKRGLTIPGIVLAVLLVGVVAAYFAPHFIGSPDNGSPQSIESAGGQNPTGLRSVEDQREPVPGFGQRAAWEHKVPAGASVTASDRGVLIIDGKKLTVLDPSNGETKYESTADGQLEFAVDTHIESKAALVWRIGDTAHALIDGEKDTREYKLPEGARMSSAGTHVLIKSGNQLSTFGMDGLKQLPTPDPGSTPMALDGDSLISARFAGPLSVANVENGEVKKVELEKPDENLHVIRWVSAGHGKVVTLWGEAGSSVSSGHRIQVVVHQLDTGKIASTVATSTDAVGEANWVRGQGYQLATFGPYMFSMEDGLLVQDGTVDDVAFNEPRGNITPATVNGTQALIANNVAYKSSAKLLAVGKDESFAIVRSNPDTISGYTK</sequence>
<proteinExistence type="predicted"/>
<feature type="transmembrane region" description="Helical" evidence="2">
    <location>
        <begin position="175"/>
        <end position="195"/>
    </location>
</feature>
<evidence type="ECO:0000313" key="3">
    <source>
        <dbReference type="EMBL" id="PMD05593.1"/>
    </source>
</evidence>
<organism evidence="3 4">
    <name type="scientific">Brevibacterium paucivorans</name>
    <dbReference type="NCBI Taxonomy" id="170994"/>
    <lineage>
        <taxon>Bacteria</taxon>
        <taxon>Bacillati</taxon>
        <taxon>Actinomycetota</taxon>
        <taxon>Actinomycetes</taxon>
        <taxon>Micrococcales</taxon>
        <taxon>Brevibacteriaceae</taxon>
        <taxon>Brevibacterium</taxon>
    </lineage>
</organism>
<feature type="compositionally biased region" description="Low complexity" evidence="1">
    <location>
        <begin position="127"/>
        <end position="139"/>
    </location>
</feature>
<feature type="compositionally biased region" description="Polar residues" evidence="1">
    <location>
        <begin position="44"/>
        <end position="53"/>
    </location>
</feature>
<keyword evidence="2" id="KW-1133">Transmembrane helix</keyword>
<comment type="caution">
    <text evidence="3">The sequence shown here is derived from an EMBL/GenBank/DDBJ whole genome shotgun (WGS) entry which is preliminary data.</text>
</comment>